<dbReference type="InterPro" id="IPR050272">
    <property type="entry name" value="Isochorismatase-like_hydrls"/>
</dbReference>
<dbReference type="SUPFAM" id="SSF52499">
    <property type="entry name" value="Isochorismatase-like hydrolases"/>
    <property type="match status" value="1"/>
</dbReference>
<feature type="domain" description="Isochorismatase-like" evidence="3">
    <location>
        <begin position="4"/>
        <end position="178"/>
    </location>
</feature>
<dbReference type="EMBL" id="JAPQKN010000008">
    <property type="protein sequence ID" value="KAJ5151279.1"/>
    <property type="molecule type" value="Genomic_DNA"/>
</dbReference>
<reference evidence="4" key="1">
    <citation type="submission" date="2022-11" db="EMBL/GenBank/DDBJ databases">
        <authorList>
            <person name="Petersen C."/>
        </authorList>
    </citation>
    <scope>NUCLEOTIDE SEQUENCE</scope>
    <source>
        <strain evidence="4">IBT 26290</strain>
    </source>
</reference>
<reference evidence="4" key="2">
    <citation type="journal article" date="2023" name="IMA Fungus">
        <title>Comparative genomic study of the Penicillium genus elucidates a diverse pangenome and 15 lateral gene transfer events.</title>
        <authorList>
            <person name="Petersen C."/>
            <person name="Sorensen T."/>
            <person name="Nielsen M.R."/>
            <person name="Sondergaard T.E."/>
            <person name="Sorensen J.L."/>
            <person name="Fitzpatrick D.A."/>
            <person name="Frisvad J.C."/>
            <person name="Nielsen K.L."/>
        </authorList>
    </citation>
    <scope>NUCLEOTIDE SEQUENCE</scope>
    <source>
        <strain evidence="4">IBT 26290</strain>
    </source>
</reference>
<name>A0A9W9HLP2_9EURO</name>
<organism evidence="4 5">
    <name type="scientific">Penicillium canariense</name>
    <dbReference type="NCBI Taxonomy" id="189055"/>
    <lineage>
        <taxon>Eukaryota</taxon>
        <taxon>Fungi</taxon>
        <taxon>Dikarya</taxon>
        <taxon>Ascomycota</taxon>
        <taxon>Pezizomycotina</taxon>
        <taxon>Eurotiomycetes</taxon>
        <taxon>Eurotiomycetidae</taxon>
        <taxon>Eurotiales</taxon>
        <taxon>Aspergillaceae</taxon>
        <taxon>Penicillium</taxon>
    </lineage>
</organism>
<sequence length="190" mass="20888">MGTTTLLILDIEKGTVDMLGNTGTYLQRLGSAVAAARSNNIKIVHVITAFRTGYPECHPSNSLVPAMAAMGKFQEGDWTTEIHPAVAPTKDEVVITKRRVSAFFGTELEMILRCFDTEQLVVAGIATSGAVLSTIRHASDLDYRITVLRDLCMDRDEEVHDLLMDKVFKGKTDVITGQEWMERISANLSA</sequence>
<comment type="similarity">
    <text evidence="1">Belongs to the isochorismatase family.</text>
</comment>
<dbReference type="Gene3D" id="3.40.50.850">
    <property type="entry name" value="Isochorismatase-like"/>
    <property type="match status" value="1"/>
</dbReference>
<dbReference type="InterPro" id="IPR000868">
    <property type="entry name" value="Isochorismatase-like_dom"/>
</dbReference>
<dbReference type="GO" id="GO:0016787">
    <property type="term" value="F:hydrolase activity"/>
    <property type="evidence" value="ECO:0007669"/>
    <property type="project" value="UniProtKB-KW"/>
</dbReference>
<dbReference type="AlphaFoldDB" id="A0A9W9HLP2"/>
<proteinExistence type="inferred from homology"/>
<dbReference type="Pfam" id="PF00857">
    <property type="entry name" value="Isochorismatase"/>
    <property type="match status" value="1"/>
</dbReference>
<evidence type="ECO:0000256" key="2">
    <source>
        <dbReference type="ARBA" id="ARBA00022801"/>
    </source>
</evidence>
<evidence type="ECO:0000259" key="3">
    <source>
        <dbReference type="Pfam" id="PF00857"/>
    </source>
</evidence>
<evidence type="ECO:0000256" key="1">
    <source>
        <dbReference type="ARBA" id="ARBA00006336"/>
    </source>
</evidence>
<keyword evidence="5" id="KW-1185">Reference proteome</keyword>
<dbReference type="PANTHER" id="PTHR43540">
    <property type="entry name" value="PEROXYUREIDOACRYLATE/UREIDOACRYLATE AMIDOHYDROLASE-RELATED"/>
    <property type="match status" value="1"/>
</dbReference>
<dbReference type="Proteomes" id="UP001149163">
    <property type="component" value="Unassembled WGS sequence"/>
</dbReference>
<dbReference type="GeneID" id="81431831"/>
<dbReference type="OrthoDB" id="1739143at2759"/>
<dbReference type="RefSeq" id="XP_056538612.1">
    <property type="nucleotide sequence ID" value="XM_056692655.1"/>
</dbReference>
<dbReference type="CDD" id="cd00431">
    <property type="entry name" value="cysteine_hydrolases"/>
    <property type="match status" value="1"/>
</dbReference>
<dbReference type="InterPro" id="IPR036380">
    <property type="entry name" value="Isochorismatase-like_sf"/>
</dbReference>
<keyword evidence="2" id="KW-0378">Hydrolase</keyword>
<gene>
    <name evidence="4" type="ORF">N7482_010531</name>
</gene>
<comment type="caution">
    <text evidence="4">The sequence shown here is derived from an EMBL/GenBank/DDBJ whole genome shotgun (WGS) entry which is preliminary data.</text>
</comment>
<evidence type="ECO:0000313" key="4">
    <source>
        <dbReference type="EMBL" id="KAJ5151279.1"/>
    </source>
</evidence>
<protein>
    <submittedName>
        <fullName evidence="4">Isochorismatase family protein</fullName>
    </submittedName>
</protein>
<dbReference type="PANTHER" id="PTHR43540:SF1">
    <property type="entry name" value="ISOCHORISMATASE HYDROLASE"/>
    <property type="match status" value="1"/>
</dbReference>
<evidence type="ECO:0000313" key="5">
    <source>
        <dbReference type="Proteomes" id="UP001149163"/>
    </source>
</evidence>
<accession>A0A9W9HLP2</accession>